<feature type="coiled-coil region" evidence="1">
    <location>
        <begin position="506"/>
        <end position="547"/>
    </location>
</feature>
<feature type="compositionally biased region" description="Basic and acidic residues" evidence="2">
    <location>
        <begin position="309"/>
        <end position="325"/>
    </location>
</feature>
<feature type="coiled-coil region" evidence="1">
    <location>
        <begin position="33"/>
        <end position="60"/>
    </location>
</feature>
<feature type="region of interest" description="Disordered" evidence="2">
    <location>
        <begin position="102"/>
        <end position="213"/>
    </location>
</feature>
<feature type="compositionally biased region" description="Polar residues" evidence="2">
    <location>
        <begin position="191"/>
        <end position="213"/>
    </location>
</feature>
<feature type="compositionally biased region" description="Polar residues" evidence="2">
    <location>
        <begin position="118"/>
        <end position="160"/>
    </location>
</feature>
<evidence type="ECO:0000256" key="2">
    <source>
        <dbReference type="SAM" id="MobiDB-lite"/>
    </source>
</evidence>
<proteinExistence type="predicted"/>
<reference evidence="3" key="1">
    <citation type="journal article" date="2016" name="Nat. Genet.">
        <title>The genome sequences of Arachis duranensis and Arachis ipaensis, the diploid ancestors of cultivated peanut.</title>
        <authorList>
            <person name="Bertioli D.J."/>
            <person name="Cannon S.B."/>
            <person name="Froenicke L."/>
            <person name="Huang G."/>
            <person name="Farmer A.D."/>
            <person name="Cannon E.K."/>
            <person name="Liu X."/>
            <person name="Gao D."/>
            <person name="Clevenger J."/>
            <person name="Dash S."/>
            <person name="Ren L."/>
            <person name="Moretzsohn M.C."/>
            <person name="Shirasawa K."/>
            <person name="Huang W."/>
            <person name="Vidigal B."/>
            <person name="Abernathy B."/>
            <person name="Chu Y."/>
            <person name="Niederhuth C.E."/>
            <person name="Umale P."/>
            <person name="Araujo A.C."/>
            <person name="Kozik A."/>
            <person name="Kim K.D."/>
            <person name="Burow M.D."/>
            <person name="Varshney R.K."/>
            <person name="Wang X."/>
            <person name="Zhang X."/>
            <person name="Barkley N."/>
            <person name="Guimaraes P.M."/>
            <person name="Isobe S."/>
            <person name="Guo B."/>
            <person name="Liao B."/>
            <person name="Stalker H.T."/>
            <person name="Schmitz R.J."/>
            <person name="Scheffler B.E."/>
            <person name="Leal-Bertioli S.C."/>
            <person name="Xun X."/>
            <person name="Jackson S.A."/>
            <person name="Michelmore R."/>
            <person name="Ozias-Akins P."/>
        </authorList>
    </citation>
    <scope>NUCLEOTIDE SEQUENCE [LARGE SCALE GENOMIC DNA]</scope>
    <source>
        <strain evidence="3">cv. V14167</strain>
    </source>
</reference>
<evidence type="ECO:0000256" key="1">
    <source>
        <dbReference type="SAM" id="Coils"/>
    </source>
</evidence>
<protein>
    <submittedName>
        <fullName evidence="4">Uncharacterized protein LOC107483149</fullName>
    </submittedName>
</protein>
<organism evidence="3 4">
    <name type="scientific">Arachis duranensis</name>
    <name type="common">Wild peanut</name>
    <dbReference type="NCBI Taxonomy" id="130453"/>
    <lineage>
        <taxon>Eukaryota</taxon>
        <taxon>Viridiplantae</taxon>
        <taxon>Streptophyta</taxon>
        <taxon>Embryophyta</taxon>
        <taxon>Tracheophyta</taxon>
        <taxon>Spermatophyta</taxon>
        <taxon>Magnoliopsida</taxon>
        <taxon>eudicotyledons</taxon>
        <taxon>Gunneridae</taxon>
        <taxon>Pentapetalae</taxon>
        <taxon>rosids</taxon>
        <taxon>fabids</taxon>
        <taxon>Fabales</taxon>
        <taxon>Fabaceae</taxon>
        <taxon>Papilionoideae</taxon>
        <taxon>50 kb inversion clade</taxon>
        <taxon>dalbergioids sensu lato</taxon>
        <taxon>Dalbergieae</taxon>
        <taxon>Pterocarpus clade</taxon>
        <taxon>Arachis</taxon>
    </lineage>
</organism>
<feature type="coiled-coil region" evidence="1">
    <location>
        <begin position="215"/>
        <end position="274"/>
    </location>
</feature>
<name>A0A6P4D0L7_ARADU</name>
<feature type="compositionally biased region" description="Low complexity" evidence="2">
    <location>
        <begin position="161"/>
        <end position="190"/>
    </location>
</feature>
<reference evidence="4" key="2">
    <citation type="submission" date="2025-08" db="UniProtKB">
        <authorList>
            <consortium name="RefSeq"/>
        </authorList>
    </citation>
    <scope>IDENTIFICATION</scope>
    <source>
        <tissue evidence="4">Whole plant</tissue>
    </source>
</reference>
<keyword evidence="1" id="KW-0175">Coiled coil</keyword>
<sequence>MVANNQYFYGHQRQRQPAPRKDVLELEGVDVLLAQNKQMHQQLQQQIEMMAKKIDGLQGAAVNTQRQSQTSHGWNQSEESLGTFNYEQQSSEQVQCMNNTSSSLQHNFHGDAHKTPWKTHSNSKWGEYQNQGQRDFNYSSISNTNNQSHLFNNTNQFKNPQNTYHQSHNNSQNHQNNFSTSTSHPQSTPTINSNNFQQQPFHFTQSQPNPDSQRISSLEKMMEKLMKNQEMARQDQETARKDQALAFKNQEASIRNLERHMRQMAKQISEMGEKRANTFPNVIEEHPRDKGKATKWEECKAIIVESEETREKEAINQEEHNREVPQEEIEDKSEKDQTTKKAQISKGDKNILESKLQEKREEAFKKARKATAAQNVPAKVVGEGSSQVLSKPSILSSPGPRRMIPTPQVCLVDPPQTSVGTFAPSVAPPPKRPRTIEPFNLGAPDFDAVGFVDQQIAPYGVMPTDDVSILRHLDFITRSGITLAHMGVALYRTAQDLSIHATKAFMEEAKSEFDRIKGLKEELEVKVAELEKELKGEKARAVGLAAAAQLAEGFELFIL</sequence>
<dbReference type="RefSeq" id="XP_015959261.1">
    <property type="nucleotide sequence ID" value="XM_016103775.1"/>
</dbReference>
<evidence type="ECO:0000313" key="4">
    <source>
        <dbReference type="RefSeq" id="XP_015959261.1"/>
    </source>
</evidence>
<feature type="region of interest" description="Disordered" evidence="2">
    <location>
        <begin position="309"/>
        <end position="354"/>
    </location>
</feature>
<dbReference type="Proteomes" id="UP000515211">
    <property type="component" value="Chromosome 1"/>
</dbReference>
<keyword evidence="3" id="KW-1185">Reference proteome</keyword>
<dbReference type="KEGG" id="adu:107483149"/>
<accession>A0A6P4D0L7</accession>
<dbReference type="GeneID" id="107483149"/>
<evidence type="ECO:0000313" key="3">
    <source>
        <dbReference type="Proteomes" id="UP000515211"/>
    </source>
</evidence>
<dbReference type="AlphaFoldDB" id="A0A6P4D0L7"/>
<gene>
    <name evidence="4" type="primary">LOC107483149</name>
</gene>